<sequence length="441" mass="49113">MPSLSHPEYQQAILAGRKAGTPSSNSKSVGAHAKCQDKHPVHDGCHVSDKLPMVAPPVELYHPVFAKFLADVNNPALVPPDNVVQDTAKLMRHLSEIHPFEAAGEPGLRRLLRDILSRATVKLSTQHKTGLDLSWVSNRTSSPLAVVIISVGKYKRWMDIGGNPSVQASYSYEADCVIPSNSHVIDDAVALHAARIFHSLCLALDDLDKFYLELTPPSEPNNDRFFLSVHTFVSDGGRLVKFQYLEPLEKDMACMAFRAVVVSKDTAGDDKRQQGKGEVEVGHEIVVKFAERYRAEAHRLLADVDLAPKLFYCGDISSDRRFNYSECRMIVMQYVKGQMLTDFVKWPGMAPAPLCTQILQAISHLHAQELVHGDLRGLNIMICDEVGDARVKVINFDWAGEVGKVRYPLHLSRGLWVDSVQDYGFIQQVHDLAMLAMLKKL</sequence>
<comment type="caution">
    <text evidence="3">The sequence shown here is derived from an EMBL/GenBank/DDBJ whole genome shotgun (WGS) entry which is preliminary data.</text>
</comment>
<feature type="domain" description="Protein kinase" evidence="2">
    <location>
        <begin position="246"/>
        <end position="441"/>
    </location>
</feature>
<gene>
    <name evidence="3" type="ORF">EWM64_g9217</name>
</gene>
<dbReference type="InterPro" id="IPR011009">
    <property type="entry name" value="Kinase-like_dom_sf"/>
</dbReference>
<dbReference type="OrthoDB" id="4062651at2759"/>
<organism evidence="3 4">
    <name type="scientific">Hericium alpestre</name>
    <dbReference type="NCBI Taxonomy" id="135208"/>
    <lineage>
        <taxon>Eukaryota</taxon>
        <taxon>Fungi</taxon>
        <taxon>Dikarya</taxon>
        <taxon>Basidiomycota</taxon>
        <taxon>Agaricomycotina</taxon>
        <taxon>Agaricomycetes</taxon>
        <taxon>Russulales</taxon>
        <taxon>Hericiaceae</taxon>
        <taxon>Hericium</taxon>
    </lineage>
</organism>
<name>A0A4Y9ZJ19_9AGAM</name>
<dbReference type="EMBL" id="SFCI01001869">
    <property type="protein sequence ID" value="TFY74796.1"/>
    <property type="molecule type" value="Genomic_DNA"/>
</dbReference>
<dbReference type="STRING" id="135208.A0A4Y9ZJ19"/>
<dbReference type="PROSITE" id="PS00109">
    <property type="entry name" value="PROTEIN_KINASE_TYR"/>
    <property type="match status" value="1"/>
</dbReference>
<dbReference type="InterPro" id="IPR000719">
    <property type="entry name" value="Prot_kinase_dom"/>
</dbReference>
<keyword evidence="4" id="KW-1185">Reference proteome</keyword>
<dbReference type="GO" id="GO:0004672">
    <property type="term" value="F:protein kinase activity"/>
    <property type="evidence" value="ECO:0007669"/>
    <property type="project" value="InterPro"/>
</dbReference>
<dbReference type="PROSITE" id="PS50011">
    <property type="entry name" value="PROTEIN_KINASE_DOM"/>
    <property type="match status" value="1"/>
</dbReference>
<dbReference type="AlphaFoldDB" id="A0A4Y9ZJ19"/>
<evidence type="ECO:0000256" key="1">
    <source>
        <dbReference type="SAM" id="MobiDB-lite"/>
    </source>
</evidence>
<dbReference type="Gene3D" id="1.10.510.10">
    <property type="entry name" value="Transferase(Phosphotransferase) domain 1"/>
    <property type="match status" value="1"/>
</dbReference>
<accession>A0A4Y9ZJ19</accession>
<dbReference type="Proteomes" id="UP000298061">
    <property type="component" value="Unassembled WGS sequence"/>
</dbReference>
<evidence type="ECO:0000313" key="4">
    <source>
        <dbReference type="Proteomes" id="UP000298061"/>
    </source>
</evidence>
<reference evidence="3 4" key="1">
    <citation type="submission" date="2019-02" db="EMBL/GenBank/DDBJ databases">
        <title>Genome sequencing of the rare red list fungi Hericium alpestre (H. flagellum).</title>
        <authorList>
            <person name="Buettner E."/>
            <person name="Kellner H."/>
        </authorList>
    </citation>
    <scope>NUCLEOTIDE SEQUENCE [LARGE SCALE GENOMIC DNA]</scope>
    <source>
        <strain evidence="3 4">DSM 108284</strain>
    </source>
</reference>
<feature type="region of interest" description="Disordered" evidence="1">
    <location>
        <begin position="16"/>
        <end position="37"/>
    </location>
</feature>
<protein>
    <recommendedName>
        <fullName evidence="2">Protein kinase domain-containing protein</fullName>
    </recommendedName>
</protein>
<dbReference type="SUPFAM" id="SSF56112">
    <property type="entry name" value="Protein kinase-like (PK-like)"/>
    <property type="match status" value="1"/>
</dbReference>
<dbReference type="Pfam" id="PF00069">
    <property type="entry name" value="Pkinase"/>
    <property type="match status" value="1"/>
</dbReference>
<evidence type="ECO:0000313" key="3">
    <source>
        <dbReference type="EMBL" id="TFY74796.1"/>
    </source>
</evidence>
<evidence type="ECO:0000259" key="2">
    <source>
        <dbReference type="PROSITE" id="PS50011"/>
    </source>
</evidence>
<dbReference type="GO" id="GO:0005524">
    <property type="term" value="F:ATP binding"/>
    <property type="evidence" value="ECO:0007669"/>
    <property type="project" value="InterPro"/>
</dbReference>
<dbReference type="InterPro" id="IPR008266">
    <property type="entry name" value="Tyr_kinase_AS"/>
</dbReference>
<proteinExistence type="predicted"/>